<evidence type="ECO:0000313" key="3">
    <source>
        <dbReference type="Proteomes" id="UP000094379"/>
    </source>
</evidence>
<dbReference type="NCBIfam" id="TIGR03467">
    <property type="entry name" value="HpnE"/>
    <property type="match status" value="1"/>
</dbReference>
<dbReference type="InterPro" id="IPR050464">
    <property type="entry name" value="Zeta_carotene_desat/Oxidored"/>
</dbReference>
<dbReference type="SUPFAM" id="SSF51905">
    <property type="entry name" value="FAD/NAD(P)-binding domain"/>
    <property type="match status" value="1"/>
</dbReference>
<keyword evidence="3" id="KW-1185">Reference proteome</keyword>
<keyword evidence="2" id="KW-0560">Oxidoreductase</keyword>
<dbReference type="PANTHER" id="PTHR42923">
    <property type="entry name" value="PROTOPORPHYRINOGEN OXIDASE"/>
    <property type="match status" value="1"/>
</dbReference>
<evidence type="ECO:0000313" key="2">
    <source>
        <dbReference type="EMBL" id="ODN67391.1"/>
    </source>
</evidence>
<dbReference type="PANTHER" id="PTHR42923:SF47">
    <property type="entry name" value="BLR3003 PROTEIN"/>
    <property type="match status" value="1"/>
</dbReference>
<name>A0A1E3GVK4_9GAMM</name>
<comment type="caution">
    <text evidence="2">The sequence shown here is derived from an EMBL/GenBank/DDBJ whole genome shotgun (WGS) entry which is preliminary data.</text>
</comment>
<dbReference type="Gene3D" id="3.50.50.60">
    <property type="entry name" value="FAD/NAD(P)-binding domain"/>
    <property type="match status" value="1"/>
</dbReference>
<gene>
    <name evidence="2" type="primary">pds</name>
    <name evidence="2" type="ORF">A9E74_00925</name>
</gene>
<sequence length="427" mass="47216">MSPIIIGGGWSGLAAAVRLAEAGKNPILFEAAKQLGGRARTVKWQNIEIDNGQHLMIGAYQQMLDLLHRVGIEENQVFQRKSLDLQILDPHFQPLHLKAHALLAWPLAMLPKLYSSLGWRDLLNFWSLVRQLNSPDKTHNLTVSQWCNATGQSSRLISQLWTPLCLAIMNTPINQASANVFAATLSDSLLSKRHSADLLIPKKPLGDVLPEPCKEFILKHGGDIKIQTRIEKIVIDAGKVTGIVTADDDFIATENIIVALAPNALHKLLAEQLNLSKVTEYPITTLYLQYPSQVRLHHPIIGLSNRLSQWIFDRSEQSPGLIAIVISGPGAHESFTKQQLIDEVIVDLKKVLPYLPDTYLAAHLIREKRATFSCGVVENSQRPSCKTAIQGLWIAGDYAENPYPATLESAVMNGYRAAENILVGNLP</sequence>
<accession>A0A1E3GVK4</accession>
<dbReference type="InterPro" id="IPR002937">
    <property type="entry name" value="Amino_oxidase"/>
</dbReference>
<dbReference type="Proteomes" id="UP000094379">
    <property type="component" value="Unassembled WGS sequence"/>
</dbReference>
<protein>
    <submittedName>
        <fullName evidence="2">15-cis-phytoene desaturase</fullName>
        <ecNumber evidence="2">1.3.5.5</ecNumber>
    </submittedName>
</protein>
<dbReference type="AlphaFoldDB" id="A0A1E3GVK4"/>
<evidence type="ECO:0000259" key="1">
    <source>
        <dbReference type="Pfam" id="PF01593"/>
    </source>
</evidence>
<feature type="domain" description="Amine oxidase" evidence="1">
    <location>
        <begin position="11"/>
        <end position="422"/>
    </location>
</feature>
<dbReference type="InterPro" id="IPR017830">
    <property type="entry name" value="SQase_HpnE"/>
</dbReference>
<dbReference type="GO" id="GO:0016491">
    <property type="term" value="F:oxidoreductase activity"/>
    <property type="evidence" value="ECO:0007669"/>
    <property type="project" value="UniProtKB-KW"/>
</dbReference>
<organism evidence="2 3">
    <name type="scientific">Methylophaga muralis</name>
    <dbReference type="NCBI Taxonomy" id="291169"/>
    <lineage>
        <taxon>Bacteria</taxon>
        <taxon>Pseudomonadati</taxon>
        <taxon>Pseudomonadota</taxon>
        <taxon>Gammaproteobacteria</taxon>
        <taxon>Thiotrichales</taxon>
        <taxon>Piscirickettsiaceae</taxon>
        <taxon>Methylophaga</taxon>
    </lineage>
</organism>
<dbReference type="InterPro" id="IPR036188">
    <property type="entry name" value="FAD/NAD-bd_sf"/>
</dbReference>
<dbReference type="EC" id="1.3.5.5" evidence="2"/>
<reference evidence="2 3" key="1">
    <citation type="submission" date="2016-07" db="EMBL/GenBank/DDBJ databases">
        <title>Draft Genome Sequence of Methylophaga muralis Bur 1.</title>
        <authorList>
            <person name="Vasilenko O.V."/>
            <person name="Doronina N.V."/>
            <person name="Shmareva M.N."/>
            <person name="Tarlachkov S.V."/>
            <person name="Mustakhimov I."/>
            <person name="Trotsenko Y.A."/>
        </authorList>
    </citation>
    <scope>NUCLEOTIDE SEQUENCE [LARGE SCALE GENOMIC DNA]</scope>
    <source>
        <strain evidence="2 3">Bur 1</strain>
    </source>
</reference>
<proteinExistence type="predicted"/>
<dbReference type="STRING" id="291169.A9E74_00925"/>
<dbReference type="EMBL" id="MCRI01000006">
    <property type="protein sequence ID" value="ODN67391.1"/>
    <property type="molecule type" value="Genomic_DNA"/>
</dbReference>
<dbReference type="Pfam" id="PF01593">
    <property type="entry name" value="Amino_oxidase"/>
    <property type="match status" value="1"/>
</dbReference>